<evidence type="ECO:0000256" key="6">
    <source>
        <dbReference type="SAM" id="MobiDB-lite"/>
    </source>
</evidence>
<evidence type="ECO:0000313" key="9">
    <source>
        <dbReference type="EMBL" id="KAL3785134.1"/>
    </source>
</evidence>
<feature type="transmembrane region" description="Helical" evidence="7">
    <location>
        <begin position="360"/>
        <end position="380"/>
    </location>
</feature>
<evidence type="ECO:0000256" key="1">
    <source>
        <dbReference type="ARBA" id="ARBA00004141"/>
    </source>
</evidence>
<dbReference type="Pfam" id="PF07690">
    <property type="entry name" value="MFS_1"/>
    <property type="match status" value="1"/>
</dbReference>
<dbReference type="InterPro" id="IPR011701">
    <property type="entry name" value="MFS"/>
</dbReference>
<keyword evidence="8" id="KW-0732">Signal</keyword>
<evidence type="ECO:0000256" key="7">
    <source>
        <dbReference type="SAM" id="Phobius"/>
    </source>
</evidence>
<dbReference type="Proteomes" id="UP001516023">
    <property type="component" value="Unassembled WGS sequence"/>
</dbReference>
<comment type="caution">
    <text evidence="9">The sequence shown here is derived from an EMBL/GenBank/DDBJ whole genome shotgun (WGS) entry which is preliminary data.</text>
</comment>
<dbReference type="InterPro" id="IPR036259">
    <property type="entry name" value="MFS_trans_sf"/>
</dbReference>
<accession>A0ABD3PBG7</accession>
<feature type="region of interest" description="Disordered" evidence="6">
    <location>
        <begin position="388"/>
        <end position="408"/>
    </location>
</feature>
<dbReference type="Gene3D" id="1.20.1250.20">
    <property type="entry name" value="MFS general substrate transporter like domains"/>
    <property type="match status" value="2"/>
</dbReference>
<gene>
    <name evidence="9" type="ORF">HJC23_013293</name>
</gene>
<dbReference type="PANTHER" id="PTHR23507">
    <property type="entry name" value="ZGC:174356"/>
    <property type="match status" value="1"/>
</dbReference>
<evidence type="ECO:0000256" key="2">
    <source>
        <dbReference type="ARBA" id="ARBA00004236"/>
    </source>
</evidence>
<reference evidence="9 10" key="1">
    <citation type="journal article" date="2020" name="G3 (Bethesda)">
        <title>Improved Reference Genome for Cyclotella cryptica CCMP332, a Model for Cell Wall Morphogenesis, Salinity Adaptation, and Lipid Production in Diatoms (Bacillariophyta).</title>
        <authorList>
            <person name="Roberts W.R."/>
            <person name="Downey K.M."/>
            <person name="Ruck E.C."/>
            <person name="Traller J.C."/>
            <person name="Alverson A.J."/>
        </authorList>
    </citation>
    <scope>NUCLEOTIDE SEQUENCE [LARGE SCALE GENOMIC DNA]</scope>
    <source>
        <strain evidence="9 10">CCMP332</strain>
    </source>
</reference>
<feature type="transmembrane region" description="Helical" evidence="7">
    <location>
        <begin position="237"/>
        <end position="256"/>
    </location>
</feature>
<feature type="transmembrane region" description="Helical" evidence="7">
    <location>
        <begin position="268"/>
        <end position="286"/>
    </location>
</feature>
<organism evidence="9 10">
    <name type="scientific">Cyclotella cryptica</name>
    <dbReference type="NCBI Taxonomy" id="29204"/>
    <lineage>
        <taxon>Eukaryota</taxon>
        <taxon>Sar</taxon>
        <taxon>Stramenopiles</taxon>
        <taxon>Ochrophyta</taxon>
        <taxon>Bacillariophyta</taxon>
        <taxon>Coscinodiscophyceae</taxon>
        <taxon>Thalassiosirophycidae</taxon>
        <taxon>Stephanodiscales</taxon>
        <taxon>Stephanodiscaceae</taxon>
        <taxon>Cyclotella</taxon>
    </lineage>
</organism>
<keyword evidence="5 7" id="KW-0472">Membrane</keyword>
<keyword evidence="3 7" id="KW-0812">Transmembrane</keyword>
<evidence type="ECO:0000256" key="3">
    <source>
        <dbReference type="ARBA" id="ARBA00022692"/>
    </source>
</evidence>
<dbReference type="GO" id="GO:0016020">
    <property type="term" value="C:membrane"/>
    <property type="evidence" value="ECO:0007669"/>
    <property type="project" value="UniProtKB-SubCell"/>
</dbReference>
<feature type="signal peptide" evidence="8">
    <location>
        <begin position="1"/>
        <end position="18"/>
    </location>
</feature>
<evidence type="ECO:0000256" key="4">
    <source>
        <dbReference type="ARBA" id="ARBA00022989"/>
    </source>
</evidence>
<feature type="compositionally biased region" description="Low complexity" evidence="6">
    <location>
        <begin position="388"/>
        <end position="399"/>
    </location>
</feature>
<evidence type="ECO:0000313" key="10">
    <source>
        <dbReference type="Proteomes" id="UP001516023"/>
    </source>
</evidence>
<name>A0ABD3PBG7_9STRA</name>
<protein>
    <recommendedName>
        <fullName evidence="11">Major facilitator superfamily (MFS) profile domain-containing protein</fullName>
    </recommendedName>
</protein>
<keyword evidence="4 7" id="KW-1133">Transmembrane helix</keyword>
<feature type="transmembrane region" description="Helical" evidence="7">
    <location>
        <begin position="292"/>
        <end position="315"/>
    </location>
</feature>
<dbReference type="EMBL" id="JABMIG020000220">
    <property type="protein sequence ID" value="KAL3785134.1"/>
    <property type="molecule type" value="Genomic_DNA"/>
</dbReference>
<dbReference type="PRINTS" id="PR01035">
    <property type="entry name" value="TCRTETA"/>
</dbReference>
<sequence>MRPPQIITVCLLISLALGSTIGVVPAVVEDRYARLKHGYDGEASCLDIPKVERPKECLFGNEDAQNSAAISGFIANSLTFATSSLIGSISDERGRVGIMRIGVGLSLLAPLNLVLMQLYPNIDPFLYYASHAISGAISWMAVALSAISDVMPPVWRAPSFGLVLAGFSMGFAVSPILAVFTSHLAISMFSLIILIAGNKLFRLMSALAFFSGCVGSADLALFIYYVEENLGFNAKDIAILFLMRGLSGVFVQTVILKPLNSFIGERRVIMFAFSVGALHNYLYGIATSKRMFFIASTIATFTSMSFPTISAIKANNVDEIEQGRIQGALYSLSSLASAVGPMLLRYIYHQTKDNVLYGKGTMFVFGSGLYVIATFCAYMLPEQKANSKYSKNSSKNVSSLLGYGTSDV</sequence>
<evidence type="ECO:0008006" key="11">
    <source>
        <dbReference type="Google" id="ProtNLM"/>
    </source>
</evidence>
<dbReference type="InterPro" id="IPR001958">
    <property type="entry name" value="Tet-R_TetA/multi-R_MdtG-like"/>
</dbReference>
<dbReference type="PANTHER" id="PTHR23507:SF1">
    <property type="entry name" value="FI18259P1-RELATED"/>
    <property type="match status" value="1"/>
</dbReference>
<evidence type="ECO:0000256" key="5">
    <source>
        <dbReference type="ARBA" id="ARBA00023136"/>
    </source>
</evidence>
<feature type="transmembrane region" description="Helical" evidence="7">
    <location>
        <begin position="101"/>
        <end position="119"/>
    </location>
</feature>
<feature type="chain" id="PRO_5044878111" description="Major facilitator superfamily (MFS) profile domain-containing protein" evidence="8">
    <location>
        <begin position="19"/>
        <end position="408"/>
    </location>
</feature>
<dbReference type="AlphaFoldDB" id="A0ABD3PBG7"/>
<comment type="subcellular location">
    <subcellularLocation>
        <location evidence="2">Cell membrane</location>
    </subcellularLocation>
    <subcellularLocation>
        <location evidence="1">Membrane</location>
        <topology evidence="1">Multi-pass membrane protein</topology>
    </subcellularLocation>
</comment>
<dbReference type="SUPFAM" id="SSF103473">
    <property type="entry name" value="MFS general substrate transporter"/>
    <property type="match status" value="1"/>
</dbReference>
<feature type="transmembrane region" description="Helical" evidence="7">
    <location>
        <begin position="159"/>
        <end position="178"/>
    </location>
</feature>
<proteinExistence type="predicted"/>
<feature type="transmembrane region" description="Helical" evidence="7">
    <location>
        <begin position="68"/>
        <end position="89"/>
    </location>
</feature>
<feature type="transmembrane region" description="Helical" evidence="7">
    <location>
        <begin position="327"/>
        <end position="348"/>
    </location>
</feature>
<keyword evidence="10" id="KW-1185">Reference proteome</keyword>
<evidence type="ECO:0000256" key="8">
    <source>
        <dbReference type="SAM" id="SignalP"/>
    </source>
</evidence>
<feature type="transmembrane region" description="Helical" evidence="7">
    <location>
        <begin position="125"/>
        <end position="147"/>
    </location>
</feature>
<feature type="transmembrane region" description="Helical" evidence="7">
    <location>
        <begin position="206"/>
        <end position="225"/>
    </location>
</feature>